<evidence type="ECO:0008006" key="3">
    <source>
        <dbReference type="Google" id="ProtNLM"/>
    </source>
</evidence>
<sequence>MDQAGFEQIAERITSGLLEGKYDTYRSAFLLPLRVEPRGGVPYVLADDDALRKDWQLYRDAILIQGVTDIVREVLGIAEIEPDRIEVTVETNMLRHAQRIVDPFKTQFVLQPEGAEWRIAILRSSLGHINWTLGRADIVDDRFHDR</sequence>
<organism evidence="1 2">
    <name type="scientific">Lacimonas salitolerans</name>
    <dbReference type="NCBI Taxonomy" id="1323750"/>
    <lineage>
        <taxon>Bacteria</taxon>
        <taxon>Pseudomonadati</taxon>
        <taxon>Pseudomonadota</taxon>
        <taxon>Alphaproteobacteria</taxon>
        <taxon>Rhodobacterales</taxon>
        <taxon>Paracoccaceae</taxon>
        <taxon>Lacimonas</taxon>
    </lineage>
</organism>
<evidence type="ECO:0000313" key="1">
    <source>
        <dbReference type="EMBL" id="MFD1507903.1"/>
    </source>
</evidence>
<name>A0ABW4E9A6_9RHOB</name>
<keyword evidence="2" id="KW-1185">Reference proteome</keyword>
<evidence type="ECO:0000313" key="2">
    <source>
        <dbReference type="Proteomes" id="UP001597186"/>
    </source>
</evidence>
<accession>A0ABW4E9A6</accession>
<protein>
    <recommendedName>
        <fullName evidence="3">SnoaL-like domain-containing protein</fullName>
    </recommendedName>
</protein>
<dbReference type="EMBL" id="JBHUDD010000002">
    <property type="protein sequence ID" value="MFD1507903.1"/>
    <property type="molecule type" value="Genomic_DNA"/>
</dbReference>
<dbReference type="Proteomes" id="UP001597186">
    <property type="component" value="Unassembled WGS sequence"/>
</dbReference>
<comment type="caution">
    <text evidence="1">The sequence shown here is derived from an EMBL/GenBank/DDBJ whole genome shotgun (WGS) entry which is preliminary data.</text>
</comment>
<proteinExistence type="predicted"/>
<dbReference type="RefSeq" id="WP_379911994.1">
    <property type="nucleotide sequence ID" value="NZ_JBHUDD010000002.1"/>
</dbReference>
<gene>
    <name evidence="1" type="ORF">ACFTOW_00550</name>
</gene>
<reference evidence="2" key="1">
    <citation type="journal article" date="2019" name="Int. J. Syst. Evol. Microbiol.">
        <title>The Global Catalogue of Microorganisms (GCM) 10K type strain sequencing project: providing services to taxonomists for standard genome sequencing and annotation.</title>
        <authorList>
            <consortium name="The Broad Institute Genomics Platform"/>
            <consortium name="The Broad Institute Genome Sequencing Center for Infectious Disease"/>
            <person name="Wu L."/>
            <person name="Ma J."/>
        </authorList>
    </citation>
    <scope>NUCLEOTIDE SEQUENCE [LARGE SCALE GENOMIC DNA]</scope>
    <source>
        <strain evidence="2">CGMCC 1.12477</strain>
    </source>
</reference>